<accession>A0A564Z5C9</accession>
<dbReference type="AlphaFoldDB" id="A0A564Z5C9"/>
<gene>
    <name evidence="2" type="ORF">WMSIL1_LOCUS12678</name>
</gene>
<dbReference type="EMBL" id="CABIJS010000666">
    <property type="protein sequence ID" value="VUZ54717.1"/>
    <property type="molecule type" value="Genomic_DNA"/>
</dbReference>
<keyword evidence="1" id="KW-0732">Signal</keyword>
<organism evidence="2 3">
    <name type="scientific">Hymenolepis diminuta</name>
    <name type="common">Rat tapeworm</name>
    <dbReference type="NCBI Taxonomy" id="6216"/>
    <lineage>
        <taxon>Eukaryota</taxon>
        <taxon>Metazoa</taxon>
        <taxon>Spiralia</taxon>
        <taxon>Lophotrochozoa</taxon>
        <taxon>Platyhelminthes</taxon>
        <taxon>Cestoda</taxon>
        <taxon>Eucestoda</taxon>
        <taxon>Cyclophyllidea</taxon>
        <taxon>Hymenolepididae</taxon>
        <taxon>Hymenolepis</taxon>
    </lineage>
</organism>
<dbReference type="Proteomes" id="UP000321570">
    <property type="component" value="Unassembled WGS sequence"/>
</dbReference>
<feature type="signal peptide" evidence="1">
    <location>
        <begin position="1"/>
        <end position="19"/>
    </location>
</feature>
<reference evidence="2 3" key="1">
    <citation type="submission" date="2019-07" db="EMBL/GenBank/DDBJ databases">
        <authorList>
            <person name="Jastrzebski P J."/>
            <person name="Paukszto L."/>
            <person name="Jastrzebski P J."/>
        </authorList>
    </citation>
    <scope>NUCLEOTIDE SEQUENCE [LARGE SCALE GENOMIC DNA]</scope>
    <source>
        <strain evidence="2 3">WMS-il1</strain>
    </source>
</reference>
<keyword evidence="3" id="KW-1185">Reference proteome</keyword>
<evidence type="ECO:0000313" key="3">
    <source>
        <dbReference type="Proteomes" id="UP000321570"/>
    </source>
</evidence>
<feature type="chain" id="PRO_5021882047" evidence="1">
    <location>
        <begin position="20"/>
        <end position="62"/>
    </location>
</feature>
<sequence>MNVLFLILFTIVITSQSYAMPSLLEMFDEEGLDTESGPYLDGKTYENILEQIYGPLEYHGIY</sequence>
<evidence type="ECO:0000256" key="1">
    <source>
        <dbReference type="SAM" id="SignalP"/>
    </source>
</evidence>
<evidence type="ECO:0000313" key="2">
    <source>
        <dbReference type="EMBL" id="VUZ54717.1"/>
    </source>
</evidence>
<proteinExistence type="predicted"/>
<name>A0A564Z5C9_HYMDI</name>
<protein>
    <submittedName>
        <fullName evidence="2">Uncharacterized protein</fullName>
    </submittedName>
</protein>